<name>A0ABP0X1R7_9BRYO</name>
<feature type="compositionally biased region" description="Polar residues" evidence="1">
    <location>
        <begin position="2182"/>
        <end position="2201"/>
    </location>
</feature>
<organism evidence="2 3">
    <name type="scientific">Sphagnum jensenii</name>
    <dbReference type="NCBI Taxonomy" id="128206"/>
    <lineage>
        <taxon>Eukaryota</taxon>
        <taxon>Viridiplantae</taxon>
        <taxon>Streptophyta</taxon>
        <taxon>Embryophyta</taxon>
        <taxon>Bryophyta</taxon>
        <taxon>Sphagnophytina</taxon>
        <taxon>Sphagnopsida</taxon>
        <taxon>Sphagnales</taxon>
        <taxon>Sphagnaceae</taxon>
        <taxon>Sphagnum</taxon>
    </lineage>
</organism>
<evidence type="ECO:0008006" key="4">
    <source>
        <dbReference type="Google" id="ProtNLM"/>
    </source>
</evidence>
<feature type="region of interest" description="Disordered" evidence="1">
    <location>
        <begin position="281"/>
        <end position="327"/>
    </location>
</feature>
<gene>
    <name evidence="2" type="ORF">CSSPJE1EN1_LOCUS18526</name>
</gene>
<dbReference type="Proteomes" id="UP001497444">
    <property type="component" value="Chromosome 5"/>
</dbReference>
<dbReference type="PANTHER" id="PTHR12517:SF0">
    <property type="entry name" value="INTERMEMBRANE LIPID TRANSFER PROTEIN VPS13B"/>
    <property type="match status" value="1"/>
</dbReference>
<feature type="region of interest" description="Disordered" evidence="1">
    <location>
        <begin position="2174"/>
        <end position="2201"/>
    </location>
</feature>
<protein>
    <recommendedName>
        <fullName evidence="4">Vacuolar protein sorting-associated protein</fullName>
    </recommendedName>
</protein>
<sequence>MIGSVERFILTPIVLRFARKYIKDAEGAAASDLRVSVSGGSVVFRNFELNLEEIVKDLPCSTVRAFARKLHIKIPWTKLATNPIEVVLDTVECVFAQGKQSYSSPSSTSSHNANAANGRTPNPQPDAGEADGGWIGSLLERALSNITVRVDNIVCKYLFSGHVLTVSCQSAEIFSAGNNWEKAFLELEAGLRKRAVVRNISVSLDKLTADGKVDAYQDPLIRTSTCDIRFAFVSLSTTVQQRCSLDVRLESWDATVSDSQLQVLQEVVPFREKENEVLVKSAEQMESSQCTSDIPVKQESQSWDSDSSAVDSDSDETPHEKGPVGRVASASVSMIGWAWNFLAEEEVGEKGSEAEDMKEVALRELGAASGTLQMHSNVDWLIQCKLKSGKINCRSDVPSVVLTEKSLSANDRVTLPTPPLLTPKASQTKLNLGLIGTLFFENPEVYLFYNAGGLQAASICLDSFTFMQPPNRDTCILDNTILSLCPSVGGIGDREHHGIGKDGDLSTRFLLAGDFSIHDFLASAPASSLYSETADYWPLQSQGALHMTWWQNTTEAGISQGQNQCNASVSISIGVFQVQYCPALMEQWLCWIRCILKENPQGTPSLEDSHMEVPNVSEPASKVLDSLEAAGNQLKSITGTSDEICAPLPSTDKVFLLFTLSFFQFTVDTFTFVLLSADSSNSSSLLMLKTSTLCASFRPSQERGSDEKDAHHKSIHISVKDAEIIAGQRCEAMELFHSVVPQFSIHACCGEGGQGSLCGFSGLLVTLDMEGLSFNLNGTDTHVVARVLAAHVPLFCLNVFPPSTFEGVWLGGQLSQITVKVGHFPDRASTGGPSVHIGSIELQLFGSRVDVFGKDETVPGLVFDGSDKQPIIEGEDKRAFSGEQCCSSLSIRTVKLYLTNQTLMLMQALQQMNDSFEKPINSREHSDSGVLEKKVCSLKRSHFLLVEEAQGHLIALHSSDSPQTFQVWDGQMVSCVSGTHLRLGLVLGGVEELSPQEQSLSSNEVCDMSLHASLRQIELSLGYIDLGAVLEKGRSLRMCAMRNVGESIICVSGVYCVSEQAHDVISSQQPFPPQVISKKLAVDIKDVLLDIPRHHYVWLYEFAKNFYSIQPVQILSSCDSIDSDNQSEMHHNQDKAQSISAQRIKMDSSLQIARIFVRLGLWRDGLTESLEGVGKESSKLIIAVEGASMSTLTTKRVNPSHSNSNLGFGTCLPQDQSEISDQRKLRVIHLQMSTSRVQGSDLAKGEDLLKGTKQEDSLVHIFPLIKRGVCEEGTEASPILEITWSVGTQGLSTGLIELSPLDWYIDSRVIEEIITVIWERRKHVTPVAGVDVLPVTGNLRIVARAGCLHVLPLFSVQETAELVFTSDYFVGILDNSTGSDARRYLGVHDGSTPGVMDPNKLKVQNIDVSLVGWKMAVTGPRFAAPAILIPPSDIHVVGRLLGCPGPILLSFTAQSLTLNVCMARLSIALAVLSSLLDGWSATWPLRQCLSSQENTTDDLRTGVFQKSSSQNQHLGKGEINWGDGSDQNRSGSGGWICWRYPYPRSIRDVLISEQLFSEVPGLSVDTTAIFQLSFFDQVTGVFVDAAPLLVAREGELKYQIEPFSNIIAEEWRLSWFLPPSGLPTSSSSKIRPLPATNILKLLQVNRTTTGQPPLGDIPALLPFMLVDFKAEEVRFSLVEGWDDTEAAAAQGSQFHVGYHFWNSGLWTLATTGVLLAEYTDMATYTHELLLEPVETSLQLSSCSVSPADMKANVATKDKLESQLSCDTSLAPHEVRHPPTVPGYCLWLRTRGKLTLHLQKSILQESSRIGHLLSPGDSTLMPADSESQGSMDTKHLQSGVDKLGQFAFTIENACPIDLVFRQTGSEELIAIRQGGCHQYAWHSPPKLSPLAERKLEIRNFSVGANHTLSNGKERTVPDPQKWWCDPIEIEKEGVYQRRLLLDPTTAICVVVEARCSQPGRKKVVIRPSFRLTNMTSSVLKIRICGLFPTKFLDILLTSIPGTNFTGGSNEEAAPVVSEGELFLQLSPSKRKMSGMEIMFATTLVRQSMKQVTMSVLIEGIKGWSTWAPLEELTCSSIKLLLKNECVEWKRSGGVVPQSSPLLCLEHRGSEGDFTGQSSVVLWPLFYVQNSLFRSLHLQVGLQGSDVVSQELHHDEETPLSVTMSGRQYVLASITKSEKASDEPGTSSIDGRGTPNCTPESSSVGEALDNAGLVLAQIRRDEERLKTRPILLTASIFRVGTRFDITYQELPPVGSHNVLTFSSPNTGHVGFSCILRTSFYRDGLPTILISFVPMAVFHNYLPLAMAVRDARLPPEAPLAAWASSGEKSAFSLQGLPGQQCGKKVCIGMTVEDQLQHTFAEDCVAQTIENHEKNTLKEWLWSMPIEVETDSIQEVMVGASNQSFCFLLQTQITLYNVEDDTEACMCCHLSIYPLMLVSNFSGHSLRFWHRGLSSSSFWDCPDRSKLAPMAAWWVNTGTPSPKPQVTIGLLISSLRDPMVPVHRFQSSALTGDCQSFEQHLEQRISLLGSAKSEPIDYGTPELQKSDEPSSHTLGVDYIWSDCIDLDKMTRQSHVMFSLGNNRAHIMMLTYSLVSVDGQTHLLIHRDPQPPFVILNDTEWQLEVKGGKNDSSVLRVMSYAKLECDLTGLDAQDSDPFENLDELFLSSTKQEQSKTIEICIRVMGHVWSKPLDVTLQKTMKYEAALDGTVVLSVRVEQLGPTFFVHISPFQEKAEVVLPTKFISKVANITDINIIADIEKLRLSVLDDDLRTLRGPDLSGLRQHRGEREMASVSDEVCFATIEKLSCRVSRHLKMSALPGVPGVSVHKMLLTAALLQVDIQLQESELPVLITTGVSSSVVQQQQPWKNVVDKQGLRVMLELYKGTDEIVACFPLWLQKLHVTLMPLTVNIDNASFALGRRLSSSATQDHLGTSSAMKETGRQIGDAPDHFREFFLLEPQFHVESFQVQDLEFFVTLRIARPVVVNIHQAPVVLSAFSVTGVKFPLVVLVRGLLAHYATQCVLNAPSVLGSMDILFNVTGLVKSLQAGLNDLLRLPVQGFQHGPHGFLFGLGAGGFSLVRHISVWTFTSLAGFALTLAQVLELTYSDVPSAPPVGNSFSRGWIGLGQGVARGVSGIILTPMRAATGGRSNFLLGVGKGLVGAVAGPVSGALQLVAHTSQGLIGTSGAVSKSSISVEASETHNSGNEQQSCAPLISTRSSRLRFQKQILSGTTERYMAHTDVMSLVYTNGMDQSPRTLRRPVLLLSDRAIRALEDGGSLETASILLSGMDIDEDSVTHTLTIYSAEGGSLRERHSSTLSNSKDGLQFYAQLEETAWQKWIPLLRRAVPRSSFLWSR</sequence>
<proteinExistence type="predicted"/>
<evidence type="ECO:0000313" key="3">
    <source>
        <dbReference type="Proteomes" id="UP001497444"/>
    </source>
</evidence>
<evidence type="ECO:0000256" key="1">
    <source>
        <dbReference type="SAM" id="MobiDB-lite"/>
    </source>
</evidence>
<evidence type="ECO:0000313" key="2">
    <source>
        <dbReference type="EMBL" id="CAK9273048.1"/>
    </source>
</evidence>
<dbReference type="PANTHER" id="PTHR12517">
    <property type="entry name" value="VACUOLAR PROTEIN SORTING-ASSOCIATED PROTEIN 13B"/>
    <property type="match status" value="1"/>
</dbReference>
<feature type="region of interest" description="Disordered" evidence="1">
    <location>
        <begin position="100"/>
        <end position="130"/>
    </location>
</feature>
<keyword evidence="3" id="KW-1185">Reference proteome</keyword>
<feature type="compositionally biased region" description="Low complexity" evidence="1">
    <location>
        <begin position="101"/>
        <end position="117"/>
    </location>
</feature>
<dbReference type="EMBL" id="OZ020100">
    <property type="protein sequence ID" value="CAK9273048.1"/>
    <property type="molecule type" value="Genomic_DNA"/>
</dbReference>
<feature type="compositionally biased region" description="Low complexity" evidence="1">
    <location>
        <begin position="300"/>
        <end position="311"/>
    </location>
</feature>
<dbReference type="InterPro" id="IPR039782">
    <property type="entry name" value="VPS13B"/>
</dbReference>
<feature type="region of interest" description="Disordered" evidence="1">
    <location>
        <begin position="1506"/>
        <end position="1528"/>
    </location>
</feature>
<accession>A0ABP0X1R7</accession>
<reference evidence="2" key="1">
    <citation type="submission" date="2024-02" db="EMBL/GenBank/DDBJ databases">
        <authorList>
            <consortium name="ELIXIR-Norway"/>
            <consortium name="Elixir Norway"/>
        </authorList>
    </citation>
    <scope>NUCLEOTIDE SEQUENCE</scope>
</reference>